<reference evidence="9" key="2">
    <citation type="submission" date="2019-07" db="EMBL/GenBank/DDBJ databases">
        <authorList>
            <person name="Whitman W."/>
            <person name="Huntemann M."/>
            <person name="Clum A."/>
            <person name="Pillay M."/>
            <person name="Palaniappan K."/>
            <person name="Varghese N."/>
            <person name="Mikhailova N."/>
            <person name="Stamatis D."/>
            <person name="Reddy T."/>
            <person name="Daum C."/>
            <person name="Shapiro N."/>
            <person name="Ivanova N."/>
            <person name="Kyrpides N."/>
            <person name="Woyke T."/>
        </authorList>
    </citation>
    <scope>NUCLEOTIDE SEQUENCE</scope>
    <source>
        <strain evidence="9">CGMCC 1.10685</strain>
    </source>
</reference>
<dbReference type="InterPro" id="IPR006558">
    <property type="entry name" value="LamG-like"/>
</dbReference>
<evidence type="ECO:0000256" key="4">
    <source>
        <dbReference type="ARBA" id="ARBA00023157"/>
    </source>
</evidence>
<dbReference type="InterPro" id="IPR013783">
    <property type="entry name" value="Ig-like_fold"/>
</dbReference>
<dbReference type="GO" id="GO:0004553">
    <property type="term" value="F:hydrolase activity, hydrolyzing O-glycosyl compounds"/>
    <property type="evidence" value="ECO:0007669"/>
    <property type="project" value="InterPro"/>
</dbReference>
<dbReference type="Pfam" id="PF00703">
    <property type="entry name" value="Glyco_hydro_2"/>
    <property type="match status" value="1"/>
</dbReference>
<dbReference type="OrthoDB" id="9758603at2"/>
<keyword evidence="4" id="KW-1015">Disulfide bond</keyword>
<evidence type="ECO:0000313" key="9">
    <source>
        <dbReference type="EMBL" id="TWI42925.1"/>
    </source>
</evidence>
<dbReference type="EMBL" id="CP046904">
    <property type="protein sequence ID" value="QGZ38859.1"/>
    <property type="molecule type" value="Genomic_DNA"/>
</dbReference>
<dbReference type="AlphaFoldDB" id="A0A562PEP4"/>
<dbReference type="InterPro" id="IPR006102">
    <property type="entry name" value="Ig-like_GH2"/>
</dbReference>
<keyword evidence="5" id="KW-0326">Glycosidase</keyword>
<dbReference type="Proteomes" id="UP000437862">
    <property type="component" value="Chromosome"/>
</dbReference>
<evidence type="ECO:0000313" key="10">
    <source>
        <dbReference type="Proteomes" id="UP000315112"/>
    </source>
</evidence>
<dbReference type="SUPFAM" id="SSF49899">
    <property type="entry name" value="Concanavalin A-like lectins/glucanases"/>
    <property type="match status" value="1"/>
</dbReference>
<dbReference type="Gene3D" id="2.60.120.200">
    <property type="match status" value="1"/>
</dbReference>
<feature type="chain" id="PRO_5044617675" evidence="6">
    <location>
        <begin position="21"/>
        <end position="1128"/>
    </location>
</feature>
<dbReference type="Gene3D" id="2.60.120.260">
    <property type="entry name" value="Galactose-binding domain-like"/>
    <property type="match status" value="1"/>
</dbReference>
<dbReference type="InterPro" id="IPR054593">
    <property type="entry name" value="Beta-mannosidase-like_N2"/>
</dbReference>
<evidence type="ECO:0000256" key="3">
    <source>
        <dbReference type="ARBA" id="ARBA00022801"/>
    </source>
</evidence>
<dbReference type="SUPFAM" id="SSF49785">
    <property type="entry name" value="Galactose-binding domain-like"/>
    <property type="match status" value="1"/>
</dbReference>
<accession>A0A562PEP4</accession>
<dbReference type="PANTHER" id="PTHR43536">
    <property type="entry name" value="MANNOSYLGLYCOPROTEIN ENDO-BETA-MANNOSIDASE"/>
    <property type="match status" value="1"/>
</dbReference>
<dbReference type="InterPro" id="IPR036156">
    <property type="entry name" value="Beta-gal/glucu_dom_sf"/>
</dbReference>
<dbReference type="Proteomes" id="UP000315112">
    <property type="component" value="Unassembled WGS sequence"/>
</dbReference>
<dbReference type="InterPro" id="IPR008979">
    <property type="entry name" value="Galactose-bd-like_sf"/>
</dbReference>
<evidence type="ECO:0000256" key="1">
    <source>
        <dbReference type="ARBA" id="ARBA00007401"/>
    </source>
</evidence>
<evidence type="ECO:0000256" key="5">
    <source>
        <dbReference type="ARBA" id="ARBA00023295"/>
    </source>
</evidence>
<feature type="domain" description="LamG-like jellyroll fold" evidence="7">
    <location>
        <begin position="53"/>
        <end position="167"/>
    </location>
</feature>
<comment type="similarity">
    <text evidence="1">Belongs to the glycosyl hydrolase 2 family.</text>
</comment>
<dbReference type="InterPro" id="IPR013320">
    <property type="entry name" value="ConA-like_dom_sf"/>
</dbReference>
<feature type="signal peptide" evidence="6">
    <location>
        <begin position="1"/>
        <end position="20"/>
    </location>
</feature>
<evidence type="ECO:0000313" key="11">
    <source>
        <dbReference type="Proteomes" id="UP000437862"/>
    </source>
</evidence>
<name>A0A562PEP4_9BURK</name>
<sequence length="1128" mass="122058">MVRHAAVLLALAVLAGSVPAAPNPAPNAAPQYNAEFPAAADVIVKPAPAGSWAAFTLAGWVKPAATSVGTVPIAGIGGSTVCGVDGQLAFCADGVQVRSPAPLPASRWTHVAATYDGRRLTLYADGRQVAQQAVKLEPPADARLVLGPRVGQGGFVGRIAYFAATPAVQDTAALAQLQPNEALINFETGSPHWPLQTRQMLGQVAPQDAATLPKSTTPVGTPVAKPAYAGPALVKDGGAFALKAWSMQAAPQVRDDGARISQPDYAARDWYRATVPGTVLTTLVDRGVYPDPAFGLNNLAIPEALNKQNYWYRATFDTPATFRAGRHLFVTFKGVNYAGEVWLNGHRLGGMKGAFIRGTFDIARYVKPRGANALAILVSPPPHPGIPHEESVAAGVGENGGVLAQDGPTFIASEGWDWIPSVRDRNTGLWQDVVLRATGDVVLGDAHVITALTKADRSEAELAVDVPVTNLAGQAVTATLRAHITGGAKPLAIAKTVRLAPGVQTVRLTAREFPALRIAQPKLWWPNGYGAPHLHTLALTAAQGGGVSDEATLRFGIRSVTYELSLVDGGGNLRRVEADFTKGRALGVRITDARHEALRKVPNGWATGLRAEAENTAAIRALPETELAPYLVIKVNGVRIAARGGNWGMDDWMKRVDRARLEPYFRLHRDANVNIIRNWVGQNTQDSFFELADEYGLMVLNDFWASTQDYNVEPQDVDLFMRNARDVVQRYRHHPSIVLWFGRNEGVPQPALNQALEALVYELDGTRWYTGSSNRVNLQNSGPYSWKEPASYFTEHAKGFSVEVGTPSFPTVEALRATVGAADQWPLADAVAYHDWHPDGNGAVQPFIDALAVRYGAGKSLEDFERKAQLLNYDSHRAIFEGMNAGLWKENSGRMLWMTQPAWPSTMWQILSHDYDTHAAFYGVKSAAEPVHVQMNLPDYRLMVVNNPAAQVRGTVHVELFDVKGRRVGLNDFKVAVDGVGTSAPIEAGIHALLREHGLLFVRLELRGEDGTVLSRNAYWPSATPAGQQALHQLAAGQVAVATERRRDGDEHQVRVTLRNSGTAPLLAAKLTLTNDAGERVLPVYYSDNYVTLMPGETRVVTATHGREGPLRLQVRGWNLAEKTIDVH</sequence>
<dbReference type="InterPro" id="IPR043534">
    <property type="entry name" value="EBDG/EBM"/>
</dbReference>
<protein>
    <submittedName>
        <fullName evidence="8">Glycoside hydrolase family 2</fullName>
    </submittedName>
    <submittedName>
        <fullName evidence="9">Glycosyl hydrolase family 2</fullName>
    </submittedName>
</protein>
<dbReference type="Pfam" id="PF18368">
    <property type="entry name" value="Ig_GlcNase"/>
    <property type="match status" value="1"/>
</dbReference>
<dbReference type="RefSeq" id="WP_145880902.1">
    <property type="nucleotide sequence ID" value="NZ_CP046904.1"/>
</dbReference>
<evidence type="ECO:0000259" key="7">
    <source>
        <dbReference type="SMART" id="SM00560"/>
    </source>
</evidence>
<dbReference type="PANTHER" id="PTHR43536:SF1">
    <property type="entry name" value="MANNOSYLGLYCOPROTEIN ENDO-BETA-MANNOSIDASE"/>
    <property type="match status" value="1"/>
</dbReference>
<reference evidence="8 11" key="3">
    <citation type="submission" date="2019-12" db="EMBL/GenBank/DDBJ databases">
        <title>Draft Genome Sequences of Six Type Strains of the Genus Massilia.</title>
        <authorList>
            <person name="Miess H."/>
            <person name="Frediansyah A."/>
            <person name="Goeker M."/>
            <person name="Gross H."/>
        </authorList>
    </citation>
    <scope>NUCLEOTIDE SEQUENCE [LARGE SCALE GENOMIC DNA]</scope>
    <source>
        <strain evidence="8 11">DSM 26639</strain>
    </source>
</reference>
<keyword evidence="2 6" id="KW-0732">Signal</keyword>
<reference evidence="9 10" key="1">
    <citation type="journal article" date="2015" name="Stand. Genomic Sci.">
        <title>Genomic Encyclopedia of Bacterial and Archaeal Type Strains, Phase III: the genomes of soil and plant-associated and newly described type strains.</title>
        <authorList>
            <person name="Whitman W.B."/>
            <person name="Woyke T."/>
            <person name="Klenk H.P."/>
            <person name="Zhou Y."/>
            <person name="Lilburn T.G."/>
            <person name="Beck B.J."/>
            <person name="De Vos P."/>
            <person name="Vandamme P."/>
            <person name="Eisen J.A."/>
            <person name="Garrity G."/>
            <person name="Hugenholtz P."/>
            <person name="Kyrpides N.C."/>
        </authorList>
    </citation>
    <scope>NUCLEOTIDE SEQUENCE [LARGE SCALE GENOMIC DNA]</scope>
    <source>
        <strain evidence="9 10">CGMCC 1.10685</strain>
    </source>
</reference>
<dbReference type="SUPFAM" id="SSF51445">
    <property type="entry name" value="(Trans)glycosidases"/>
    <property type="match status" value="1"/>
</dbReference>
<proteinExistence type="inferred from homology"/>
<dbReference type="Pfam" id="PF02836">
    <property type="entry name" value="Glyco_hydro_2_C"/>
    <property type="match status" value="1"/>
</dbReference>
<dbReference type="Gene3D" id="2.60.40.10">
    <property type="entry name" value="Immunoglobulins"/>
    <property type="match status" value="3"/>
</dbReference>
<evidence type="ECO:0000256" key="6">
    <source>
        <dbReference type="SAM" id="SignalP"/>
    </source>
</evidence>
<dbReference type="InterPro" id="IPR041351">
    <property type="entry name" value="Ig_GlcNase"/>
</dbReference>
<dbReference type="Pfam" id="PF13385">
    <property type="entry name" value="Laminin_G_3"/>
    <property type="match status" value="1"/>
</dbReference>
<dbReference type="InterPro" id="IPR006103">
    <property type="entry name" value="Glyco_hydro_2_cat"/>
</dbReference>
<dbReference type="InterPro" id="IPR017853">
    <property type="entry name" value="GH"/>
</dbReference>
<dbReference type="Gene3D" id="3.20.20.80">
    <property type="entry name" value="Glycosidases"/>
    <property type="match status" value="1"/>
</dbReference>
<evidence type="ECO:0000256" key="2">
    <source>
        <dbReference type="ARBA" id="ARBA00022729"/>
    </source>
</evidence>
<gene>
    <name evidence="8" type="ORF">GO485_07215</name>
    <name evidence="9" type="ORF">IP92_05259</name>
</gene>
<keyword evidence="11" id="KW-1185">Reference proteome</keyword>
<keyword evidence="3 9" id="KW-0378">Hydrolase</keyword>
<dbReference type="GO" id="GO:0005975">
    <property type="term" value="P:carbohydrate metabolic process"/>
    <property type="evidence" value="ECO:0007669"/>
    <property type="project" value="InterPro"/>
</dbReference>
<dbReference type="EMBL" id="VLKW01000013">
    <property type="protein sequence ID" value="TWI42925.1"/>
    <property type="molecule type" value="Genomic_DNA"/>
</dbReference>
<organism evidence="9 10">
    <name type="scientific">Pseudoduganella flava</name>
    <dbReference type="NCBI Taxonomy" id="871742"/>
    <lineage>
        <taxon>Bacteria</taxon>
        <taxon>Pseudomonadati</taxon>
        <taxon>Pseudomonadota</taxon>
        <taxon>Betaproteobacteria</taxon>
        <taxon>Burkholderiales</taxon>
        <taxon>Oxalobacteraceae</taxon>
        <taxon>Telluria group</taxon>
        <taxon>Pseudoduganella</taxon>
    </lineage>
</organism>
<dbReference type="SMART" id="SM00560">
    <property type="entry name" value="LamGL"/>
    <property type="match status" value="1"/>
</dbReference>
<dbReference type="SUPFAM" id="SSF49303">
    <property type="entry name" value="beta-Galactosidase/glucuronidase domain"/>
    <property type="match status" value="3"/>
</dbReference>
<evidence type="ECO:0000313" key="8">
    <source>
        <dbReference type="EMBL" id="QGZ38859.1"/>
    </source>
</evidence>
<dbReference type="Pfam" id="PF22666">
    <property type="entry name" value="Glyco_hydro_2_N2"/>
    <property type="match status" value="1"/>
</dbReference>